<keyword evidence="3" id="KW-0677">Repeat</keyword>
<evidence type="ECO:0000256" key="2">
    <source>
        <dbReference type="ARBA" id="ARBA00022614"/>
    </source>
</evidence>
<dbReference type="Pfam" id="PF13516">
    <property type="entry name" value="LRR_6"/>
    <property type="match status" value="2"/>
</dbReference>
<gene>
    <name evidence="5" type="ORF">FCC1311_074062</name>
</gene>
<dbReference type="Gene3D" id="3.80.10.10">
    <property type="entry name" value="Ribonuclease Inhibitor"/>
    <property type="match status" value="1"/>
</dbReference>
<dbReference type="EMBL" id="BEYU01000092">
    <property type="protein sequence ID" value="GBG31185.1"/>
    <property type="molecule type" value="Genomic_DNA"/>
</dbReference>
<organism evidence="5 6">
    <name type="scientific">Hondaea fermentalgiana</name>
    <dbReference type="NCBI Taxonomy" id="2315210"/>
    <lineage>
        <taxon>Eukaryota</taxon>
        <taxon>Sar</taxon>
        <taxon>Stramenopiles</taxon>
        <taxon>Bigyra</taxon>
        <taxon>Labyrinthulomycetes</taxon>
        <taxon>Thraustochytrida</taxon>
        <taxon>Thraustochytriidae</taxon>
        <taxon>Hondaea</taxon>
    </lineage>
</organism>
<dbReference type="GO" id="GO:0048471">
    <property type="term" value="C:perinuclear region of cytoplasm"/>
    <property type="evidence" value="ECO:0007669"/>
    <property type="project" value="TreeGrafter"/>
</dbReference>
<dbReference type="OrthoDB" id="120976at2759"/>
<keyword evidence="1" id="KW-0343">GTPase activation</keyword>
<keyword evidence="6" id="KW-1185">Reference proteome</keyword>
<evidence type="ECO:0000256" key="1">
    <source>
        <dbReference type="ARBA" id="ARBA00022468"/>
    </source>
</evidence>
<dbReference type="SUPFAM" id="SSF52047">
    <property type="entry name" value="RNI-like"/>
    <property type="match status" value="1"/>
</dbReference>
<dbReference type="AlphaFoldDB" id="A0A2R5GKN1"/>
<dbReference type="InterPro" id="IPR001611">
    <property type="entry name" value="Leu-rich_rpt"/>
</dbReference>
<accession>A0A2R5GKN1</accession>
<dbReference type="PANTHER" id="PTHR24113:SF12">
    <property type="entry name" value="RAN GTPASE-ACTIVATING PROTEIN 1"/>
    <property type="match status" value="1"/>
</dbReference>
<evidence type="ECO:0000256" key="3">
    <source>
        <dbReference type="ARBA" id="ARBA00022737"/>
    </source>
</evidence>
<proteinExistence type="predicted"/>
<dbReference type="GO" id="GO:0005829">
    <property type="term" value="C:cytosol"/>
    <property type="evidence" value="ECO:0007669"/>
    <property type="project" value="TreeGrafter"/>
</dbReference>
<dbReference type="GO" id="GO:0005096">
    <property type="term" value="F:GTPase activator activity"/>
    <property type="evidence" value="ECO:0007669"/>
    <property type="project" value="UniProtKB-KW"/>
</dbReference>
<dbReference type="InParanoid" id="A0A2R5GKN1"/>
<dbReference type="SMART" id="SM00368">
    <property type="entry name" value="LRR_RI"/>
    <property type="match status" value="4"/>
</dbReference>
<evidence type="ECO:0000313" key="6">
    <source>
        <dbReference type="Proteomes" id="UP000241890"/>
    </source>
</evidence>
<dbReference type="PANTHER" id="PTHR24113">
    <property type="entry name" value="RAN GTPASE-ACTIVATING PROTEIN 1"/>
    <property type="match status" value="1"/>
</dbReference>
<keyword evidence="2" id="KW-0433">Leucine-rich repeat</keyword>
<dbReference type="GO" id="GO:0031267">
    <property type="term" value="F:small GTPase binding"/>
    <property type="evidence" value="ECO:0007669"/>
    <property type="project" value="TreeGrafter"/>
</dbReference>
<dbReference type="InterPro" id="IPR027038">
    <property type="entry name" value="RanGap"/>
</dbReference>
<reference evidence="5 6" key="1">
    <citation type="submission" date="2017-12" db="EMBL/GenBank/DDBJ databases">
        <title>Sequencing, de novo assembly and annotation of complete genome of a new Thraustochytrid species, strain FCC1311.</title>
        <authorList>
            <person name="Sedici K."/>
            <person name="Godart F."/>
            <person name="Aiese Cigliano R."/>
            <person name="Sanseverino W."/>
            <person name="Barakat M."/>
            <person name="Ortet P."/>
            <person name="Marechal E."/>
            <person name="Cagnac O."/>
            <person name="Amato A."/>
        </authorList>
    </citation>
    <scope>NUCLEOTIDE SEQUENCE [LARGE SCALE GENOMIC DNA]</scope>
</reference>
<comment type="caution">
    <text evidence="5">The sequence shown here is derived from an EMBL/GenBank/DDBJ whole genome shotgun (WGS) entry which is preliminary data.</text>
</comment>
<feature type="compositionally biased region" description="Acidic residues" evidence="4">
    <location>
        <begin position="78"/>
        <end position="96"/>
    </location>
</feature>
<dbReference type="GO" id="GO:0006913">
    <property type="term" value="P:nucleocytoplasmic transport"/>
    <property type="evidence" value="ECO:0007669"/>
    <property type="project" value="TreeGrafter"/>
</dbReference>
<dbReference type="Proteomes" id="UP000241890">
    <property type="component" value="Unassembled WGS sequence"/>
</dbReference>
<feature type="region of interest" description="Disordered" evidence="4">
    <location>
        <begin position="894"/>
        <end position="919"/>
    </location>
</feature>
<feature type="region of interest" description="Disordered" evidence="4">
    <location>
        <begin position="75"/>
        <end position="106"/>
    </location>
</feature>
<sequence length="984" mass="106985">MADSSLCGPGYPGRRAAALSLAVVTFRERASAEALEQFCKSLSAGGFLKLVQNTLLQLDFAPARKQPCPSVCIVASDDQSDEGEPSSLEDDEEAEDLPALRSPDPTSSFAVAVPSLELAALNPQARSQVGAQSSSLSRTREDLLDRFDRMLELVREHNVTESVSDARPSASSTSFADQFADLSSDEEASDNESEMVSETSGEQETVVRFRQRSEPKTLRAVSFQRYLGKPVHVADIPPSKLEWTITGSRPGMVLVGPSEECLREKAEQVELENFAEFHMGDLMWELVARSVGNCEASKARTLALLEKAGDQIYELPSKRLHHMVYILAMDSWSAGYGESQCAVLKHFFKTEWTPPEVSWDWDLGHRTRLAHHQPYEIEAETSTGAALRAFVKRVSHRELSALTGNTESASLLKLGVSNGCESTSLPFCELPTSREAQLGWLARFVSDHAQLRREKKEREAQAHLAALQGLVAGQSTAPGIRLGALVIMHGLVTSVNAPLYSSLDVGLTDALVRLAQSGQDEEERSSIVLASVSLLERIARCRRKNERILGDEQHLAMCSMSQMPSNLWFYGTCSALLWNTTRANLLSALSPQIDRVPGLGLNLVVAFTAAQRVNREFVRSHIAILVAALEQAIGDEECGLESPFYAAAAKALLPLAVSVLHSDSSLETVQALLGILAAHTKEKKYLRTLDLSRGGICGADLVCLESVVGTRGFEEIELSHNPSIGDDGATTVASWLAKPECNIRKLQMAGCGLGVRGFKRLADALRCPGHLTDLDLAGNAITEDGHDITGVLALAESLIWNTTLQQLDLSSIVLTQEGLTTLTRALRYNGALSCLRLEDTGASPLQLGAVYEKLALNRSGATSSPHLGRGSLKKLPRLAREKARQTARILSGPNLAHLPYERSKGSGAKPRSSKGDVQTESLLEAFVRDTVRLENVNTRTEDSIEVTQEGKGESTATELYAIMQRIQDLKARQDALFVGTQTQK</sequence>
<evidence type="ECO:0000313" key="5">
    <source>
        <dbReference type="EMBL" id="GBG31185.1"/>
    </source>
</evidence>
<evidence type="ECO:0000256" key="4">
    <source>
        <dbReference type="SAM" id="MobiDB-lite"/>
    </source>
</evidence>
<dbReference type="GO" id="GO:0005634">
    <property type="term" value="C:nucleus"/>
    <property type="evidence" value="ECO:0007669"/>
    <property type="project" value="TreeGrafter"/>
</dbReference>
<name>A0A2R5GKN1_9STRA</name>
<feature type="compositionally biased region" description="Acidic residues" evidence="4">
    <location>
        <begin position="183"/>
        <end position="195"/>
    </location>
</feature>
<feature type="region of interest" description="Disordered" evidence="4">
    <location>
        <begin position="181"/>
        <end position="211"/>
    </location>
</feature>
<dbReference type="InterPro" id="IPR032675">
    <property type="entry name" value="LRR_dom_sf"/>
</dbReference>
<protein>
    <submittedName>
        <fullName evidence="5">NACHT, LRR and PYD domains-containing protein 5</fullName>
    </submittedName>
</protein>